<dbReference type="EMBL" id="KV424040">
    <property type="protein sequence ID" value="KZT53333.1"/>
    <property type="molecule type" value="Genomic_DNA"/>
</dbReference>
<proteinExistence type="predicted"/>
<gene>
    <name evidence="1" type="ORF">CALCODRAFT_54564</name>
</gene>
<accession>A0A165DQT2</accession>
<evidence type="ECO:0000313" key="1">
    <source>
        <dbReference type="EMBL" id="KZT53333.1"/>
    </source>
</evidence>
<keyword evidence="2" id="KW-1185">Reference proteome</keyword>
<name>A0A165DQT2_9BASI</name>
<dbReference type="Proteomes" id="UP000076842">
    <property type="component" value="Unassembled WGS sequence"/>
</dbReference>
<protein>
    <submittedName>
        <fullName evidence="1">Uncharacterized protein</fullName>
    </submittedName>
</protein>
<dbReference type="AlphaFoldDB" id="A0A165DQT2"/>
<evidence type="ECO:0000313" key="2">
    <source>
        <dbReference type="Proteomes" id="UP000076842"/>
    </source>
</evidence>
<reference evidence="1 2" key="1">
    <citation type="journal article" date="2016" name="Mol. Biol. Evol.">
        <title>Comparative Genomics of Early-Diverging Mushroom-Forming Fungi Provides Insights into the Origins of Lignocellulose Decay Capabilities.</title>
        <authorList>
            <person name="Nagy L.G."/>
            <person name="Riley R."/>
            <person name="Tritt A."/>
            <person name="Adam C."/>
            <person name="Daum C."/>
            <person name="Floudas D."/>
            <person name="Sun H."/>
            <person name="Yadav J.S."/>
            <person name="Pangilinan J."/>
            <person name="Larsson K.H."/>
            <person name="Matsuura K."/>
            <person name="Barry K."/>
            <person name="Labutti K."/>
            <person name="Kuo R."/>
            <person name="Ohm R.A."/>
            <person name="Bhattacharya S.S."/>
            <person name="Shirouzu T."/>
            <person name="Yoshinaga Y."/>
            <person name="Martin F.M."/>
            <person name="Grigoriev I.V."/>
            <person name="Hibbett D.S."/>
        </authorList>
    </citation>
    <scope>NUCLEOTIDE SEQUENCE [LARGE SCALE GENOMIC DNA]</scope>
    <source>
        <strain evidence="1 2">HHB12733</strain>
    </source>
</reference>
<dbReference type="InParanoid" id="A0A165DQT2"/>
<sequence>MVKRRCRKPAPPFGEGESGFYLPNPMFTFWNPISRGISPGADFTQPKGLSQLTGRLSSCPVCKLRTIR</sequence>
<organism evidence="1 2">
    <name type="scientific">Calocera cornea HHB12733</name>
    <dbReference type="NCBI Taxonomy" id="1353952"/>
    <lineage>
        <taxon>Eukaryota</taxon>
        <taxon>Fungi</taxon>
        <taxon>Dikarya</taxon>
        <taxon>Basidiomycota</taxon>
        <taxon>Agaricomycotina</taxon>
        <taxon>Dacrymycetes</taxon>
        <taxon>Dacrymycetales</taxon>
        <taxon>Dacrymycetaceae</taxon>
        <taxon>Calocera</taxon>
    </lineage>
</organism>